<proteinExistence type="predicted"/>
<protein>
    <submittedName>
        <fullName evidence="1">Uncharacterized protein</fullName>
    </submittedName>
</protein>
<organism evidence="1 2">
    <name type="scientific">Hypsibius exemplaris</name>
    <name type="common">Freshwater tardigrade</name>
    <dbReference type="NCBI Taxonomy" id="2072580"/>
    <lineage>
        <taxon>Eukaryota</taxon>
        <taxon>Metazoa</taxon>
        <taxon>Ecdysozoa</taxon>
        <taxon>Tardigrada</taxon>
        <taxon>Eutardigrada</taxon>
        <taxon>Parachela</taxon>
        <taxon>Hypsibioidea</taxon>
        <taxon>Hypsibiidae</taxon>
        <taxon>Hypsibius</taxon>
    </lineage>
</organism>
<sequence length="68" mass="7718">MFLEDAKILAWAKTDRKIPPCYVACLLPEDGGADVSRSTIENRLQEFEGRHVTAVMNDLIEDKKQARI</sequence>
<accession>A0A1W0WI64</accession>
<evidence type="ECO:0000313" key="1">
    <source>
        <dbReference type="EMBL" id="OQV14862.1"/>
    </source>
</evidence>
<dbReference type="Proteomes" id="UP000192578">
    <property type="component" value="Unassembled WGS sequence"/>
</dbReference>
<comment type="caution">
    <text evidence="1">The sequence shown here is derived from an EMBL/GenBank/DDBJ whole genome shotgun (WGS) entry which is preliminary data.</text>
</comment>
<evidence type="ECO:0000313" key="2">
    <source>
        <dbReference type="Proteomes" id="UP000192578"/>
    </source>
</evidence>
<gene>
    <name evidence="1" type="ORF">BV898_10894</name>
</gene>
<dbReference type="AlphaFoldDB" id="A0A1W0WI64"/>
<dbReference type="EMBL" id="MTYJ01000097">
    <property type="protein sequence ID" value="OQV14862.1"/>
    <property type="molecule type" value="Genomic_DNA"/>
</dbReference>
<name>A0A1W0WI64_HYPEX</name>
<keyword evidence="2" id="KW-1185">Reference proteome</keyword>
<reference evidence="2" key="1">
    <citation type="submission" date="2017-01" db="EMBL/GenBank/DDBJ databases">
        <title>Comparative genomics of anhydrobiosis in the tardigrade Hypsibius dujardini.</title>
        <authorList>
            <person name="Yoshida Y."/>
            <person name="Koutsovoulos G."/>
            <person name="Laetsch D."/>
            <person name="Stevens L."/>
            <person name="Kumar S."/>
            <person name="Horikawa D."/>
            <person name="Ishino K."/>
            <person name="Komine S."/>
            <person name="Tomita M."/>
            <person name="Blaxter M."/>
            <person name="Arakawa K."/>
        </authorList>
    </citation>
    <scope>NUCLEOTIDE SEQUENCE [LARGE SCALE GENOMIC DNA]</scope>
    <source>
        <strain evidence="2">Z151</strain>
    </source>
</reference>